<dbReference type="EMBL" id="FZNN01000007">
    <property type="protein sequence ID" value="SNR49666.1"/>
    <property type="molecule type" value="Genomic_DNA"/>
</dbReference>
<evidence type="ECO:0000313" key="19">
    <source>
        <dbReference type="Proteomes" id="UP000198417"/>
    </source>
</evidence>
<dbReference type="InterPro" id="IPR035996">
    <property type="entry name" value="4pyrrol_Methylase_sf"/>
</dbReference>
<dbReference type="Gene3D" id="3.30.160.110">
    <property type="entry name" value="Siroheme synthase, domain 2"/>
    <property type="match status" value="1"/>
</dbReference>
<dbReference type="GO" id="GO:0019354">
    <property type="term" value="P:siroheme biosynthetic process"/>
    <property type="evidence" value="ECO:0007669"/>
    <property type="project" value="UniProtKB-UniPathway"/>
</dbReference>
<dbReference type="PROSITE" id="PS00839">
    <property type="entry name" value="SUMT_1"/>
    <property type="match status" value="1"/>
</dbReference>
<evidence type="ECO:0000256" key="9">
    <source>
        <dbReference type="ARBA" id="ARBA00023239"/>
    </source>
</evidence>
<dbReference type="GO" id="GO:0051287">
    <property type="term" value="F:NAD binding"/>
    <property type="evidence" value="ECO:0007669"/>
    <property type="project" value="InterPro"/>
</dbReference>
<evidence type="ECO:0000256" key="3">
    <source>
        <dbReference type="ARBA" id="ARBA00022573"/>
    </source>
</evidence>
<dbReference type="PROSITE" id="PS00840">
    <property type="entry name" value="SUMT_2"/>
    <property type="match status" value="1"/>
</dbReference>
<proteinExistence type="inferred from homology"/>
<dbReference type="SUPFAM" id="SSF75615">
    <property type="entry name" value="Siroheme synthase middle domains-like"/>
    <property type="match status" value="1"/>
</dbReference>
<evidence type="ECO:0000256" key="4">
    <source>
        <dbReference type="ARBA" id="ARBA00022603"/>
    </source>
</evidence>
<keyword evidence="10" id="KW-0627">Porphyrin biosynthesis</keyword>
<name>A0A238WSW9_9RHOB</name>
<dbReference type="CDD" id="cd11642">
    <property type="entry name" value="SUMT"/>
    <property type="match status" value="1"/>
</dbReference>
<dbReference type="Gene3D" id="3.40.1010.10">
    <property type="entry name" value="Cobalt-precorrin-4 Transmethylase, Domain 1"/>
    <property type="match status" value="1"/>
</dbReference>
<dbReference type="InterPro" id="IPR003043">
    <property type="entry name" value="Uropor_MeTrfase_CS"/>
</dbReference>
<dbReference type="FunFam" id="3.40.1010.10:FF:000001">
    <property type="entry name" value="Siroheme synthase"/>
    <property type="match status" value="1"/>
</dbReference>
<evidence type="ECO:0000259" key="16">
    <source>
        <dbReference type="Pfam" id="PF00590"/>
    </source>
</evidence>
<dbReference type="GO" id="GO:0032259">
    <property type="term" value="P:methylation"/>
    <property type="evidence" value="ECO:0007669"/>
    <property type="project" value="UniProtKB-KW"/>
</dbReference>
<feature type="active site" description="Proton donor" evidence="14">
    <location>
        <position position="272"/>
    </location>
</feature>
<dbReference type="Pfam" id="PF13241">
    <property type="entry name" value="NAD_binding_7"/>
    <property type="match status" value="1"/>
</dbReference>
<dbReference type="Proteomes" id="UP000198417">
    <property type="component" value="Unassembled WGS sequence"/>
</dbReference>
<evidence type="ECO:0000256" key="11">
    <source>
        <dbReference type="ARBA" id="ARBA00023268"/>
    </source>
</evidence>
<dbReference type="InterPro" id="IPR019478">
    <property type="entry name" value="Sirohaem_synthase_dimer_dom"/>
</dbReference>
<accession>A0A238WSW9</accession>
<dbReference type="InterPro" id="IPR037115">
    <property type="entry name" value="Sirohaem_synt_dimer_dom_sf"/>
</dbReference>
<evidence type="ECO:0000256" key="1">
    <source>
        <dbReference type="ARBA" id="ARBA00005010"/>
    </source>
</evidence>
<comment type="catalytic activity">
    <reaction evidence="13">
        <text>precorrin-2 + NAD(+) = sirohydrochlorin + NADH + 2 H(+)</text>
        <dbReference type="Rhea" id="RHEA:15613"/>
        <dbReference type="ChEBI" id="CHEBI:15378"/>
        <dbReference type="ChEBI" id="CHEBI:57540"/>
        <dbReference type="ChEBI" id="CHEBI:57945"/>
        <dbReference type="ChEBI" id="CHEBI:58351"/>
        <dbReference type="ChEBI" id="CHEBI:58827"/>
        <dbReference type="EC" id="1.3.1.76"/>
    </reaction>
</comment>
<keyword evidence="11" id="KW-0511">Multifunctional enzyme</keyword>
<dbReference type="InterPro" id="IPR012409">
    <property type="entry name" value="Sirohaem_synth"/>
</dbReference>
<gene>
    <name evidence="18" type="ORF">SAMN06265370_10786</name>
</gene>
<comment type="pathway">
    <text evidence="1">Porphyrin-containing compound metabolism; siroheme biosynthesis; sirohydrochlorin from precorrin-2: step 1/1.</text>
</comment>
<feature type="domain" description="Tetrapyrrole methylase" evidence="16">
    <location>
        <begin position="220"/>
        <end position="429"/>
    </location>
</feature>
<evidence type="ECO:0000256" key="12">
    <source>
        <dbReference type="ARBA" id="ARBA00025705"/>
    </source>
</evidence>
<feature type="domain" description="Sirohaem synthase dimerisation" evidence="17">
    <location>
        <begin position="150"/>
        <end position="206"/>
    </location>
</feature>
<dbReference type="Pfam" id="PF00590">
    <property type="entry name" value="TP_methylase"/>
    <property type="match status" value="1"/>
</dbReference>
<comment type="pathway">
    <text evidence="12">Porphyrin-containing compound metabolism; siroheme biosynthesis; precorrin-2 from uroporphyrinogen III: step 1/1.</text>
</comment>
<dbReference type="NCBIfam" id="TIGR01469">
    <property type="entry name" value="cobA_cysG_Cterm"/>
    <property type="match status" value="1"/>
</dbReference>
<dbReference type="AlphaFoldDB" id="A0A238WSW9"/>
<sequence length="464" mass="49414">MKSFPMFIRTTGRRVIIAGGGEQAAQKARLLLKTDAKLILLADTLDPELQTLVAEGRAIHQHGPIAPGDFKGAAMAFIATGCPAVDASLHALAQESGVLVNVVDQPALCDITTPSIVDRDPVVVAIGTEGTAPVLARAIKTRIEEQLDPRLGSFAALAGRLRDRVAARVPRDARRAFWRWAFHETPWQNHKRGAERDAAQLLKQAIEVGGAPQTPRQGQIALVGAGPGARDLLTLRAVERLQEADVIFYDRLVDPGVLELARRDAERVFVGKVVGATAWPQDRINALIVAEALKGRRVVRLKSGDPAVFGRATEELDAARAAGIPIELVPGVTAVSGAAAAMGRSLTLRGQTDTLVLTTGQCRDGDAAPDWQHHARPGTALAFYMSVGHAEQITAALLANGMPADLPVTIAVKVTQDGERFVETTISALATTLASEQIKGSAVIMVSWPKDIARVAQQPLRMMA</sequence>
<keyword evidence="4 15" id="KW-0489">Methyltransferase</keyword>
<keyword evidence="3" id="KW-0169">Cobalamin biosynthesis</keyword>
<comment type="similarity">
    <text evidence="2 15">Belongs to the precorrin methyltransferase family.</text>
</comment>
<dbReference type="Pfam" id="PF10414">
    <property type="entry name" value="CysG_dimeriser"/>
    <property type="match status" value="1"/>
</dbReference>
<dbReference type="InterPro" id="IPR050161">
    <property type="entry name" value="Siro_Cobalamin_biosynth"/>
</dbReference>
<dbReference type="InterPro" id="IPR036291">
    <property type="entry name" value="NAD(P)-bd_dom_sf"/>
</dbReference>
<dbReference type="RefSeq" id="WP_089270324.1">
    <property type="nucleotide sequence ID" value="NZ_FZNN01000007.1"/>
</dbReference>
<dbReference type="Gene3D" id="1.10.8.210">
    <property type="entry name" value="Sirohaem synthase, dimerisation domain"/>
    <property type="match status" value="1"/>
</dbReference>
<evidence type="ECO:0000256" key="7">
    <source>
        <dbReference type="ARBA" id="ARBA00023002"/>
    </source>
</evidence>
<evidence type="ECO:0000256" key="13">
    <source>
        <dbReference type="ARBA" id="ARBA00047561"/>
    </source>
</evidence>
<dbReference type="GO" id="GO:0009236">
    <property type="term" value="P:cobalamin biosynthetic process"/>
    <property type="evidence" value="ECO:0007669"/>
    <property type="project" value="UniProtKB-KW"/>
</dbReference>
<evidence type="ECO:0000256" key="10">
    <source>
        <dbReference type="ARBA" id="ARBA00023244"/>
    </source>
</evidence>
<reference evidence="18 19" key="1">
    <citation type="submission" date="2017-06" db="EMBL/GenBank/DDBJ databases">
        <authorList>
            <person name="Kim H.J."/>
            <person name="Triplett B.A."/>
        </authorList>
    </citation>
    <scope>NUCLEOTIDE SEQUENCE [LARGE SCALE GENOMIC DNA]</scope>
    <source>
        <strain evidence="18 19">DSM 29052</strain>
    </source>
</reference>
<dbReference type="NCBIfam" id="NF007922">
    <property type="entry name" value="PRK10637.1"/>
    <property type="match status" value="1"/>
</dbReference>
<dbReference type="InterPro" id="IPR006367">
    <property type="entry name" value="Sirohaem_synthase_N"/>
</dbReference>
<evidence type="ECO:0000256" key="14">
    <source>
        <dbReference type="PIRSR" id="PIRSR036426-1"/>
    </source>
</evidence>
<evidence type="ECO:0000256" key="6">
    <source>
        <dbReference type="ARBA" id="ARBA00022691"/>
    </source>
</evidence>
<dbReference type="PIRSF" id="PIRSF036426">
    <property type="entry name" value="Sirohaem_synth"/>
    <property type="match status" value="1"/>
</dbReference>
<dbReference type="Gene3D" id="3.40.50.720">
    <property type="entry name" value="NAD(P)-binding Rossmann-like Domain"/>
    <property type="match status" value="1"/>
</dbReference>
<evidence type="ECO:0000313" key="18">
    <source>
        <dbReference type="EMBL" id="SNR49666.1"/>
    </source>
</evidence>
<dbReference type="InterPro" id="IPR014777">
    <property type="entry name" value="4pyrrole_Mease_sub1"/>
</dbReference>
<dbReference type="GO" id="GO:0043115">
    <property type="term" value="F:precorrin-2 dehydrogenase activity"/>
    <property type="evidence" value="ECO:0007669"/>
    <property type="project" value="UniProtKB-EC"/>
</dbReference>
<dbReference type="InterPro" id="IPR000878">
    <property type="entry name" value="4pyrrol_Mease"/>
</dbReference>
<protein>
    <submittedName>
        <fullName evidence="18">Uroporphyrin-III C-methyltransferase / precorrin-2 dehydrogenase / sirohydrochlorin ferrochelatase</fullName>
    </submittedName>
</protein>
<dbReference type="OrthoDB" id="9815856at2"/>
<evidence type="ECO:0000259" key="17">
    <source>
        <dbReference type="Pfam" id="PF10414"/>
    </source>
</evidence>
<evidence type="ECO:0000256" key="2">
    <source>
        <dbReference type="ARBA" id="ARBA00005879"/>
    </source>
</evidence>
<evidence type="ECO:0000256" key="5">
    <source>
        <dbReference type="ARBA" id="ARBA00022679"/>
    </source>
</evidence>
<evidence type="ECO:0000256" key="15">
    <source>
        <dbReference type="RuleBase" id="RU003960"/>
    </source>
</evidence>
<dbReference type="PANTHER" id="PTHR45790">
    <property type="entry name" value="SIROHEME SYNTHASE-RELATED"/>
    <property type="match status" value="1"/>
</dbReference>
<feature type="active site" description="Proton acceptor" evidence="14">
    <location>
        <position position="250"/>
    </location>
</feature>
<keyword evidence="19" id="KW-1185">Reference proteome</keyword>
<keyword evidence="8" id="KW-0520">NAD</keyword>
<keyword evidence="7" id="KW-0560">Oxidoreductase</keyword>
<dbReference type="NCBIfam" id="TIGR01470">
    <property type="entry name" value="cysG_Nterm"/>
    <property type="match status" value="1"/>
</dbReference>
<dbReference type="PANTHER" id="PTHR45790:SF3">
    <property type="entry name" value="S-ADENOSYL-L-METHIONINE-DEPENDENT UROPORPHYRINOGEN III METHYLTRANSFERASE, CHLOROPLASTIC"/>
    <property type="match status" value="1"/>
</dbReference>
<dbReference type="SUPFAM" id="SSF51735">
    <property type="entry name" value="NAD(P)-binding Rossmann-fold domains"/>
    <property type="match status" value="1"/>
</dbReference>
<dbReference type="GO" id="GO:0004851">
    <property type="term" value="F:uroporphyrin-III C-methyltransferase activity"/>
    <property type="evidence" value="ECO:0007669"/>
    <property type="project" value="InterPro"/>
</dbReference>
<dbReference type="UniPathway" id="UPA00262">
    <property type="reaction ID" value="UER00211"/>
</dbReference>
<dbReference type="InterPro" id="IPR014776">
    <property type="entry name" value="4pyrrole_Mease_sub2"/>
</dbReference>
<keyword evidence="9" id="KW-0456">Lyase</keyword>
<dbReference type="Gene3D" id="3.30.950.10">
    <property type="entry name" value="Methyltransferase, Cobalt-precorrin-4 Transmethylase, Domain 2"/>
    <property type="match status" value="1"/>
</dbReference>
<organism evidence="18 19">
    <name type="scientific">Puniceibacterium sediminis</name>
    <dbReference type="NCBI Taxonomy" id="1608407"/>
    <lineage>
        <taxon>Bacteria</taxon>
        <taxon>Pseudomonadati</taxon>
        <taxon>Pseudomonadota</taxon>
        <taxon>Alphaproteobacteria</taxon>
        <taxon>Rhodobacterales</taxon>
        <taxon>Paracoccaceae</taxon>
        <taxon>Puniceibacterium</taxon>
    </lineage>
</organism>
<dbReference type="InterPro" id="IPR006366">
    <property type="entry name" value="CobA/CysG_C"/>
</dbReference>
<evidence type="ECO:0000256" key="8">
    <source>
        <dbReference type="ARBA" id="ARBA00023027"/>
    </source>
</evidence>
<dbReference type="GO" id="GO:0051266">
    <property type="term" value="F:sirohydrochlorin ferrochelatase activity"/>
    <property type="evidence" value="ECO:0007669"/>
    <property type="project" value="InterPro"/>
</dbReference>
<dbReference type="NCBIfam" id="NF004790">
    <property type="entry name" value="PRK06136.1"/>
    <property type="match status" value="1"/>
</dbReference>
<keyword evidence="5 15" id="KW-0808">Transferase</keyword>
<dbReference type="SUPFAM" id="SSF53790">
    <property type="entry name" value="Tetrapyrrole methylase"/>
    <property type="match status" value="1"/>
</dbReference>
<keyword evidence="6" id="KW-0949">S-adenosyl-L-methionine</keyword>